<dbReference type="NCBIfam" id="TIGR03696">
    <property type="entry name" value="Rhs_assc_core"/>
    <property type="match status" value="1"/>
</dbReference>
<accession>A0A6J5E1Q3</accession>
<dbReference type="InterPro" id="IPR050708">
    <property type="entry name" value="T6SS_VgrG/RHS"/>
</dbReference>
<sequence>MISPDHKPASGTQSAPRAPEGESSGATASRSVGDGADASFSQSNALSFVSFRRGQVDPRTGSFNYRIPIAKLTGNRMMGPTMELNLKYDHFIKRDEGFGEGWTFGFSRVIDNNSQKKVVLRDGRIIDLTADGDAYTTRTIGIKDFKFSKLNSPAGAYQIVYKDGSAEMLEAKGALQQYVILTKLTGENGFSLNLEYDETSSIPWLKRIYDEAGTDLLSVERDFRYDDTGYLVGTVTVNFYPGSESAASSMKLTCQSDAVTQTATMRSCAMQFDTPLAVVKLSYAVVNGFCLITQAESNFTGLATETVEYNANLTAPPGAPWESLPAVSSHLLSMPSSGTGNTKQEKHTYTYGGGADTDNFLGFNGVTSWDNNAVDNIYSCPSDYDYTSTDKLALDGVEIHSTIRVYDKFHRAKTETVELPTYTKPETSLQFDRKVKSTYTYPGDTTTAYASLPAQYKLPTQVDTTYTDEIKDAGIKAERTTTQTASFDEFGNVLSQGLSGGMTSDFTYYPAEGTKDQCPAEKNGFVRYVNTMTKHKSGVSTDLIKTTCTYKSTRVKDDCDYVVLMKEEEKRTRSSKELKEFRIIDYTYYSWDDESTAANKGRLKYQETRISNPAGIRTTYKYEFSADNTRFTITSDQTGVTETDAFSEQKQVSALTGWLLKLVDNVGISTTSSYDKFGRMISLTRAAGSAMESVTTYSYSVDDSGVQTRTKQIPTMSAVVETFDALGNVVSEVTAGRTTRKAEYNTRGLLVTEILHDESVPMIEDNVEIDKSLDITSLYEYDAFDNLTKVTYQNGSIFNRRFEIGTAKLKEYWTGKDMGEEVHFDCTETLYDLNNMLPMSVSECHIDGETFTSKTSYAYDVFFRLNELKVIGPDDHVYKHHKYAYDFCDRIFQREEYEEGELERRVTSVSYWKYGSETKLTSLSVNKVLVAKRTYDGLGRLVTIQRNPDASPPANAWNTLCVYDAGRTTPNTISSPRNLSCAYTYFDELGGLVKSITPEQGASFNYLYDISKLKLFSETITSTAGSQTRYCGYDANGLLISELTQTQLNSEIPGKYQSTFERTESGRIKSISTIAQDNPTSRIGYFYDSSGRISRVSFSRSVSAEYNVHLQVDLTYYFGDLPAEAVYSFKKSDASDVKFSLRFGYDERLRLRSKQYCILTGDPPQYTDIATDDVEYDCLGQIISQYIEAGVEKKNVTEMSYGFDYLGRLISAKANVDNTTIYPVDLNGNPVKEFYYIYDEYDNITSVGMTDLISGDTEMVTFSYAGKNKFELTQISQFDSSGTKIRDIDVSHDESGNLTGYTWSDGSVSARTFRYDWLEKLSEIELGGVGTTTIGRNSQDRLLGERDEQTVDGVVQQGQATAYGYCGAGFSALWRRLAPSDTEVVVASYLRAATAVDAISVGKVSSGIFTPTTRMFQLSDVSGSVYAQVDPDADGIPDVQQLVYHPYGQVQDPQGPSEYDPVRFKGVRFDQLTALYHLAEGNRAYDPAMMRFLQYDVQSPFGEGGINPYAYCMGDPVTYADLTGESRTLSIVLGAAAVAVSFVGLLGAMGGLLAAAAAAKGMTASAAITGALGVVSNVTGVVSGATGIASAVHEGELSEQLGTASYVLGVASLVTAWLPIGVSAFRFAQKLQAAEALAVNASVGAASASVASRAISAALRVAGGQEFTQQANLSFLLARTIAHRALRSSAFQGAMEATRYYYLLDGSGPLALLASSAAGQGVNLNAKELVALLGRPDSAIPCGQLLCDMPGSPFPGVDAEQFGVPWFPKLMSSSPRVRALA</sequence>
<feature type="transmembrane region" description="Helical" evidence="2">
    <location>
        <begin position="1571"/>
        <end position="1592"/>
    </location>
</feature>
<evidence type="ECO:0000313" key="3">
    <source>
        <dbReference type="EMBL" id="CAB3760400.1"/>
    </source>
</evidence>
<dbReference type="Gene3D" id="2.180.10.10">
    <property type="entry name" value="RHS repeat-associated core"/>
    <property type="match status" value="2"/>
</dbReference>
<evidence type="ECO:0000313" key="4">
    <source>
        <dbReference type="Proteomes" id="UP000494363"/>
    </source>
</evidence>
<gene>
    <name evidence="3" type="ORF">LMG29542_03834</name>
</gene>
<feature type="region of interest" description="Disordered" evidence="1">
    <location>
        <begin position="1"/>
        <end position="36"/>
    </location>
</feature>
<reference evidence="3 4" key="1">
    <citation type="submission" date="2020-04" db="EMBL/GenBank/DDBJ databases">
        <authorList>
            <person name="De Canck E."/>
        </authorList>
    </citation>
    <scope>NUCLEOTIDE SEQUENCE [LARGE SCALE GENOMIC DNA]</scope>
    <source>
        <strain evidence="3 4">LMG 29542</strain>
    </source>
</reference>
<dbReference type="InterPro" id="IPR022385">
    <property type="entry name" value="Rhs_assc_core"/>
</dbReference>
<keyword evidence="2" id="KW-1133">Transmembrane helix</keyword>
<protein>
    <submittedName>
        <fullName evidence="3">Uncharacterized protein</fullName>
    </submittedName>
</protein>
<keyword evidence="2" id="KW-0472">Membrane</keyword>
<organism evidence="3 4">
    <name type="scientific">Paraburkholderia humisilvae</name>
    <dbReference type="NCBI Taxonomy" id="627669"/>
    <lineage>
        <taxon>Bacteria</taxon>
        <taxon>Pseudomonadati</taxon>
        <taxon>Pseudomonadota</taxon>
        <taxon>Betaproteobacteria</taxon>
        <taxon>Burkholderiales</taxon>
        <taxon>Burkholderiaceae</taxon>
        <taxon>Paraburkholderia</taxon>
    </lineage>
</organism>
<dbReference type="RefSeq" id="WP_175227997.1">
    <property type="nucleotide sequence ID" value="NZ_CADIKH010000016.1"/>
</dbReference>
<proteinExistence type="predicted"/>
<dbReference type="Proteomes" id="UP000494363">
    <property type="component" value="Unassembled WGS sequence"/>
</dbReference>
<feature type="transmembrane region" description="Helical" evidence="2">
    <location>
        <begin position="1604"/>
        <end position="1625"/>
    </location>
</feature>
<name>A0A6J5E1Q3_9BURK</name>
<evidence type="ECO:0000256" key="1">
    <source>
        <dbReference type="SAM" id="MobiDB-lite"/>
    </source>
</evidence>
<feature type="transmembrane region" description="Helical" evidence="2">
    <location>
        <begin position="1531"/>
        <end position="1559"/>
    </location>
</feature>
<keyword evidence="4" id="KW-1185">Reference proteome</keyword>
<dbReference type="PANTHER" id="PTHR32305">
    <property type="match status" value="1"/>
</dbReference>
<evidence type="ECO:0000256" key="2">
    <source>
        <dbReference type="SAM" id="Phobius"/>
    </source>
</evidence>
<keyword evidence="2" id="KW-0812">Transmembrane</keyword>
<dbReference type="PANTHER" id="PTHR32305:SF15">
    <property type="entry name" value="PROTEIN RHSA-RELATED"/>
    <property type="match status" value="1"/>
</dbReference>
<dbReference type="EMBL" id="CADIKH010000016">
    <property type="protein sequence ID" value="CAB3760400.1"/>
    <property type="molecule type" value="Genomic_DNA"/>
</dbReference>